<keyword evidence="4" id="KW-0812">Transmembrane</keyword>
<dbReference type="AlphaFoldDB" id="A0A7U8GRL9"/>
<dbReference type="Gene3D" id="1.10.287.130">
    <property type="match status" value="1"/>
</dbReference>
<dbReference type="PROSITE" id="PS50109">
    <property type="entry name" value="HIS_KIN"/>
    <property type="match status" value="1"/>
</dbReference>
<keyword evidence="3" id="KW-0175">Coiled coil</keyword>
<dbReference type="InterPro" id="IPR004358">
    <property type="entry name" value="Sig_transdc_His_kin-like_C"/>
</dbReference>
<feature type="coiled-coil region" evidence="3">
    <location>
        <begin position="386"/>
        <end position="413"/>
    </location>
</feature>
<evidence type="ECO:0000256" key="4">
    <source>
        <dbReference type="SAM" id="Phobius"/>
    </source>
</evidence>
<reference evidence="6 7" key="1">
    <citation type="submission" date="2006-02" db="EMBL/GenBank/DDBJ databases">
        <authorList>
            <person name="Pinhassi J."/>
            <person name="Pedros-Alio C."/>
            <person name="Ferriera S."/>
            <person name="Johnson J."/>
            <person name="Kravitz S."/>
            <person name="Halpern A."/>
            <person name="Remington K."/>
            <person name="Beeson K."/>
            <person name="Tran B."/>
            <person name="Rogers Y.-H."/>
            <person name="Friedman R."/>
            <person name="Venter J.C."/>
        </authorList>
    </citation>
    <scope>NUCLEOTIDE SEQUENCE [LARGE SCALE GENOMIC DNA]</scope>
    <source>
        <strain evidence="6 7">MED92</strain>
    </source>
</reference>
<proteinExistence type="predicted"/>
<dbReference type="EC" id="2.7.13.3" evidence="2"/>
<dbReference type="InterPro" id="IPR021796">
    <property type="entry name" value="Tll0287-like_dom"/>
</dbReference>
<feature type="coiled-coil region" evidence="3">
    <location>
        <begin position="281"/>
        <end position="333"/>
    </location>
</feature>
<dbReference type="RefSeq" id="WP_007019504.1">
    <property type="nucleotide sequence ID" value="NZ_CH724125.1"/>
</dbReference>
<evidence type="ECO:0000256" key="1">
    <source>
        <dbReference type="ARBA" id="ARBA00000085"/>
    </source>
</evidence>
<dbReference type="InterPro" id="IPR005467">
    <property type="entry name" value="His_kinase_dom"/>
</dbReference>
<sequence length="574" mass="64859">MLSNLSLVWKLILPVCLTFLALVAAAFIYIPQALKEHAITEAQHNAEETAARFKALRAYYTDHVLSKVLSETDLSADTEHKQHPNVIPLPATMIHELSEIQPNEHSKVRLYSPYPFPNRQNRGLDTFENKAWDYLIDQPDKSYKQVSANPQGQTVVRIAIADTLASETCVNCHNSHPRSPKKDWSLGDVRGVLEITNIIDDSIVAGQLLAWKISLFICLAIVFVVFLILIIHRQLIQKPISALVQVIEQSGQHPNLHELEKAYRLHTRSRNDEISYLFQAFQEQQTQLFMHQEEINEYQQRLENRVVENTKELSETKQQLSDALRDLIQTEKLETLGRMVSSIGHEISTPLGVANTASTFLADGTDNIRNSLKKNELKQSDLEMYLDDNEEAAQLLQKNLDRTQELIQAFKQVAVDQISEQPRTIHLKHYIDEILLSLKPSYKNTPVKIGNATELGIELTLEAGALAQIITNLITNSIIHGFDEGKQEGEIIIDAHLNEDSVTLTYQDNGKGISPEDFPHVFEQFFTTRKEQGGSGIGMYLIKELVHEKLGGELHLDSSPGQGIHVEIQLPFKV</sequence>
<evidence type="ECO:0000313" key="6">
    <source>
        <dbReference type="EMBL" id="EAR60491.1"/>
    </source>
</evidence>
<dbReference type="GO" id="GO:0004673">
    <property type="term" value="F:protein histidine kinase activity"/>
    <property type="evidence" value="ECO:0007669"/>
    <property type="project" value="UniProtKB-EC"/>
</dbReference>
<comment type="caution">
    <text evidence="6">The sequence shown here is derived from an EMBL/GenBank/DDBJ whole genome shotgun (WGS) entry which is preliminary data.</text>
</comment>
<dbReference type="Pfam" id="PF02518">
    <property type="entry name" value="HATPase_c"/>
    <property type="match status" value="1"/>
</dbReference>
<name>A0A7U8GRL9_NEPCE</name>
<comment type="catalytic activity">
    <reaction evidence="1">
        <text>ATP + protein L-histidine = ADP + protein N-phospho-L-histidine.</text>
        <dbReference type="EC" id="2.7.13.3"/>
    </reaction>
</comment>
<evidence type="ECO:0000259" key="5">
    <source>
        <dbReference type="PROSITE" id="PS50109"/>
    </source>
</evidence>
<keyword evidence="6" id="KW-0808">Transferase</keyword>
<gene>
    <name evidence="6" type="ORF">MED92_09181</name>
</gene>
<dbReference type="InterPro" id="IPR036890">
    <property type="entry name" value="HATPase_C_sf"/>
</dbReference>
<dbReference type="OrthoDB" id="2489132at2"/>
<dbReference type="Pfam" id="PF11845">
    <property type="entry name" value="Tll0287-like"/>
    <property type="match status" value="1"/>
</dbReference>
<dbReference type="PRINTS" id="PR00344">
    <property type="entry name" value="BCTRLSENSOR"/>
</dbReference>
<dbReference type="PANTHER" id="PTHR43065">
    <property type="entry name" value="SENSOR HISTIDINE KINASE"/>
    <property type="match status" value="1"/>
</dbReference>
<keyword evidence="7" id="KW-1185">Reference proteome</keyword>
<dbReference type="SUPFAM" id="SSF55874">
    <property type="entry name" value="ATPase domain of HSP90 chaperone/DNA topoisomerase II/histidine kinase"/>
    <property type="match status" value="1"/>
</dbReference>
<evidence type="ECO:0000313" key="7">
    <source>
        <dbReference type="Proteomes" id="UP000002171"/>
    </source>
</evidence>
<keyword evidence="4" id="KW-1133">Transmembrane helix</keyword>
<dbReference type="PANTHER" id="PTHR43065:SF47">
    <property type="match status" value="1"/>
</dbReference>
<dbReference type="SMART" id="SM00387">
    <property type="entry name" value="HATPase_c"/>
    <property type="match status" value="1"/>
</dbReference>
<feature type="transmembrane region" description="Helical" evidence="4">
    <location>
        <begin position="209"/>
        <end position="231"/>
    </location>
</feature>
<dbReference type="InterPro" id="IPR003594">
    <property type="entry name" value="HATPase_dom"/>
</dbReference>
<dbReference type="Proteomes" id="UP000002171">
    <property type="component" value="Unassembled WGS sequence"/>
</dbReference>
<evidence type="ECO:0000256" key="3">
    <source>
        <dbReference type="SAM" id="Coils"/>
    </source>
</evidence>
<feature type="domain" description="Histidine kinase" evidence="5">
    <location>
        <begin position="342"/>
        <end position="574"/>
    </location>
</feature>
<organism evidence="6 7">
    <name type="scientific">Neptuniibacter caesariensis</name>
    <dbReference type="NCBI Taxonomy" id="207954"/>
    <lineage>
        <taxon>Bacteria</taxon>
        <taxon>Pseudomonadati</taxon>
        <taxon>Pseudomonadota</taxon>
        <taxon>Gammaproteobacteria</taxon>
        <taxon>Oceanospirillales</taxon>
        <taxon>Oceanospirillaceae</taxon>
        <taxon>Neptuniibacter</taxon>
    </lineage>
</organism>
<protein>
    <recommendedName>
        <fullName evidence="2">histidine kinase</fullName>
        <ecNumber evidence="2">2.7.13.3</ecNumber>
    </recommendedName>
</protein>
<keyword evidence="4" id="KW-0472">Membrane</keyword>
<accession>A0A7U8GRL9</accession>
<dbReference type="EMBL" id="AAOW01000017">
    <property type="protein sequence ID" value="EAR60491.1"/>
    <property type="molecule type" value="Genomic_DNA"/>
</dbReference>
<dbReference type="Gene3D" id="3.30.565.10">
    <property type="entry name" value="Histidine kinase-like ATPase, C-terminal domain"/>
    <property type="match status" value="1"/>
</dbReference>
<dbReference type="Gene3D" id="6.10.340.10">
    <property type="match status" value="1"/>
</dbReference>
<keyword evidence="6" id="KW-0418">Kinase</keyword>
<evidence type="ECO:0000256" key="2">
    <source>
        <dbReference type="ARBA" id="ARBA00012438"/>
    </source>
</evidence>